<evidence type="ECO:0000313" key="1">
    <source>
        <dbReference type="EMBL" id="KAA6400812.1"/>
    </source>
</evidence>
<proteinExistence type="predicted"/>
<dbReference type="AlphaFoldDB" id="A0A5J4X236"/>
<protein>
    <submittedName>
        <fullName evidence="1">Uncharacterized protein</fullName>
    </submittedName>
</protein>
<reference evidence="1 2" key="1">
    <citation type="submission" date="2019-03" db="EMBL/GenBank/DDBJ databases">
        <title>Single cell metagenomics reveals metabolic interactions within the superorganism composed of flagellate Streblomastix strix and complex community of Bacteroidetes bacteria on its surface.</title>
        <authorList>
            <person name="Treitli S.C."/>
            <person name="Kolisko M."/>
            <person name="Husnik F."/>
            <person name="Keeling P."/>
            <person name="Hampl V."/>
        </authorList>
    </citation>
    <scope>NUCLEOTIDE SEQUENCE [LARGE SCALE GENOMIC DNA]</scope>
    <source>
        <strain evidence="1">ST1C</strain>
    </source>
</reference>
<gene>
    <name evidence="1" type="ORF">EZS28_003663</name>
</gene>
<dbReference type="Proteomes" id="UP000324800">
    <property type="component" value="Unassembled WGS sequence"/>
</dbReference>
<organism evidence="1 2">
    <name type="scientific">Streblomastix strix</name>
    <dbReference type="NCBI Taxonomy" id="222440"/>
    <lineage>
        <taxon>Eukaryota</taxon>
        <taxon>Metamonada</taxon>
        <taxon>Preaxostyla</taxon>
        <taxon>Oxymonadida</taxon>
        <taxon>Streblomastigidae</taxon>
        <taxon>Streblomastix</taxon>
    </lineage>
</organism>
<name>A0A5J4X236_9EUKA</name>
<accession>A0A5J4X236</accession>
<dbReference type="EMBL" id="SNRW01000496">
    <property type="protein sequence ID" value="KAA6400812.1"/>
    <property type="molecule type" value="Genomic_DNA"/>
</dbReference>
<evidence type="ECO:0000313" key="2">
    <source>
        <dbReference type="Proteomes" id="UP000324800"/>
    </source>
</evidence>
<comment type="caution">
    <text evidence="1">The sequence shown here is derived from an EMBL/GenBank/DDBJ whole genome shotgun (WGS) entry which is preliminary data.</text>
</comment>
<sequence>MQLDGLFGRVLDKSMYSLNDSALSLPKPDVSTQTLQSVLQRRYPEKGEGNRHRHMNWLGSFVFIADKSHGLYYANEMEYYSDTICHIFTTKECFIKSNLPQQLDIFKIYPCIHSVYNSERQYHVKDMQDIYETEIEEVLRKKTSSRQVIQYDYR</sequence>